<accession>A0ABM0VYP0</accession>
<dbReference type="PANTHER" id="PTHR15503:SF42">
    <property type="entry name" value="ZINC FINGER, CCHC-TYPE, RETROTRANSPOSON GAG DOMAIN, ASPARTIC PEPTIDASE DOMAIN PROTEIN-RELATED"/>
    <property type="match status" value="1"/>
</dbReference>
<keyword evidence="1" id="KW-0863">Zinc-finger</keyword>
<evidence type="ECO:0000256" key="1">
    <source>
        <dbReference type="PROSITE-ProRule" id="PRU00047"/>
    </source>
</evidence>
<reference evidence="4" key="2">
    <citation type="submission" date="2025-08" db="UniProtKB">
        <authorList>
            <consortium name="RefSeq"/>
        </authorList>
    </citation>
    <scope>IDENTIFICATION</scope>
    <source>
        <tissue evidence="4">Leaf</tissue>
    </source>
</reference>
<dbReference type="CDD" id="cd00303">
    <property type="entry name" value="retropepsin_like"/>
    <property type="match status" value="1"/>
</dbReference>
<proteinExistence type="predicted"/>
<dbReference type="PANTHER" id="PTHR15503">
    <property type="entry name" value="LDOC1 RELATED"/>
    <property type="match status" value="1"/>
</dbReference>
<dbReference type="InterPro" id="IPR032567">
    <property type="entry name" value="RTL1-rel"/>
</dbReference>
<dbReference type="SMART" id="SM00343">
    <property type="entry name" value="ZnF_C2HC"/>
    <property type="match status" value="2"/>
</dbReference>
<dbReference type="InterPro" id="IPR021109">
    <property type="entry name" value="Peptidase_aspartic_dom_sf"/>
</dbReference>
<reference evidence="3" key="1">
    <citation type="journal article" date="2014" name="Nat. Commun.">
        <title>The emerging biofuel crop Camelina sativa retains a highly undifferentiated hexaploid genome structure.</title>
        <authorList>
            <person name="Kagale S."/>
            <person name="Koh C."/>
            <person name="Nixon J."/>
            <person name="Bollina V."/>
            <person name="Clarke W.E."/>
            <person name="Tuteja R."/>
            <person name="Spillane C."/>
            <person name="Robinson S.J."/>
            <person name="Links M.G."/>
            <person name="Clarke C."/>
            <person name="Higgins E.E."/>
            <person name="Huebert T."/>
            <person name="Sharpe A.G."/>
            <person name="Parkin I.A."/>
        </authorList>
    </citation>
    <scope>NUCLEOTIDE SEQUENCE [LARGE SCALE GENOMIC DNA]</scope>
    <source>
        <strain evidence="3">cv. DH55</strain>
    </source>
</reference>
<keyword evidence="3" id="KW-1185">Reference proteome</keyword>
<keyword evidence="1" id="KW-0862">Zinc</keyword>
<name>A0ABM0VYP0_CAMSA</name>
<evidence type="ECO:0000313" key="3">
    <source>
        <dbReference type="Proteomes" id="UP000694864"/>
    </source>
</evidence>
<dbReference type="SUPFAM" id="SSF57756">
    <property type="entry name" value="Retrovirus zinc finger-like domains"/>
    <property type="match status" value="1"/>
</dbReference>
<feature type="domain" description="CCHC-type" evidence="2">
    <location>
        <begin position="67"/>
        <end position="81"/>
    </location>
</feature>
<dbReference type="InterPro" id="IPR036875">
    <property type="entry name" value="Znf_CCHC_sf"/>
</dbReference>
<dbReference type="PROSITE" id="PS50158">
    <property type="entry name" value="ZF_CCHC"/>
    <property type="match status" value="1"/>
</dbReference>
<dbReference type="InterPro" id="IPR001878">
    <property type="entry name" value="Znf_CCHC"/>
</dbReference>
<dbReference type="Pfam" id="PF08284">
    <property type="entry name" value="RVP_2"/>
    <property type="match status" value="1"/>
</dbReference>
<protein>
    <submittedName>
        <fullName evidence="4">Uncharacterized protein LOC104743828</fullName>
    </submittedName>
</protein>
<sequence length="331" mass="36406">MAQRFFNGLRPDIKGRLHAVTYRSVTEVEERAVNQVEGRNWSTNHGKVNMTVNQGGRAVSNMDPRGCYVCGQLGHFSRACPTFVETKNTTLSSVTCFYCGDMGHYATSYPSKPTKLNAQTVNRAQPVQEVKEPPTKKQATPTNIFALGVEPPKPPKPAKGPITRTLLVGGNPTHVFFDSGASNSFVTPEVADKFGDLCEEEEVNINVYTAGNQPPLKTRRLFKEVSIVLQDTNLPVNPLVMPLERFDAILGVDWLSEHQAHIDCSRSRVVFENGGRTPLVFNGISPSKTTYFASAVRIGRLCDKENVYLVTLTAMGGVDKEDMGVEDITLV</sequence>
<gene>
    <name evidence="4" type="primary">LOC104743828</name>
</gene>
<dbReference type="Proteomes" id="UP000694864">
    <property type="component" value="Chromosome 14"/>
</dbReference>
<dbReference type="Gene3D" id="4.10.60.10">
    <property type="entry name" value="Zinc finger, CCHC-type"/>
    <property type="match status" value="2"/>
</dbReference>
<dbReference type="Gene3D" id="2.40.70.10">
    <property type="entry name" value="Acid Proteases"/>
    <property type="match status" value="1"/>
</dbReference>
<dbReference type="GeneID" id="104743828"/>
<evidence type="ECO:0000259" key="2">
    <source>
        <dbReference type="PROSITE" id="PS50158"/>
    </source>
</evidence>
<dbReference type="RefSeq" id="XP_010463173.1">
    <property type="nucleotide sequence ID" value="XM_010464871.1"/>
</dbReference>
<dbReference type="SUPFAM" id="SSF50630">
    <property type="entry name" value="Acid proteases"/>
    <property type="match status" value="1"/>
</dbReference>
<dbReference type="Pfam" id="PF00098">
    <property type="entry name" value="zf-CCHC"/>
    <property type="match status" value="2"/>
</dbReference>
<organism evidence="3 4">
    <name type="scientific">Camelina sativa</name>
    <name type="common">False flax</name>
    <name type="synonym">Myagrum sativum</name>
    <dbReference type="NCBI Taxonomy" id="90675"/>
    <lineage>
        <taxon>Eukaryota</taxon>
        <taxon>Viridiplantae</taxon>
        <taxon>Streptophyta</taxon>
        <taxon>Embryophyta</taxon>
        <taxon>Tracheophyta</taxon>
        <taxon>Spermatophyta</taxon>
        <taxon>Magnoliopsida</taxon>
        <taxon>eudicotyledons</taxon>
        <taxon>Gunneridae</taxon>
        <taxon>Pentapetalae</taxon>
        <taxon>rosids</taxon>
        <taxon>malvids</taxon>
        <taxon>Brassicales</taxon>
        <taxon>Brassicaceae</taxon>
        <taxon>Camelineae</taxon>
        <taxon>Camelina</taxon>
    </lineage>
</organism>
<evidence type="ECO:0000313" key="4">
    <source>
        <dbReference type="RefSeq" id="XP_010463173.1"/>
    </source>
</evidence>
<keyword evidence="1" id="KW-0479">Metal-binding</keyword>